<keyword evidence="2" id="KW-0812">Transmembrane</keyword>
<gene>
    <name evidence="3" type="ORF">SAMN04489747_1193</name>
</gene>
<dbReference type="CDD" id="cd02440">
    <property type="entry name" value="AdoMet_MTases"/>
    <property type="match status" value="1"/>
</dbReference>
<keyword evidence="3" id="KW-0489">Methyltransferase</keyword>
<sequence length="269" mass="29738">MRPQEALSSNSTRHTMTEDTLLHRAPRSHDAEVTDAFSEVAEHYDVLVGLNPGYHEHLRASAAALLEELGPDAAPLRLLDLGCGSGASTAAVVASVHEHGLSDVVELEGVDASDGMLASARAKSWPDWVDFRAGRAQDLGRDGREWDGVLAAYLVRNVPERDELVADLYRALRPGGVLVVHEYAVRGHRLPTAVWSLVCWAVVIPLAVVVTRRSRLHRYLWRSVLEFDSVEELQERLHRAGFTGIRRRTFGNWQRDILHTVVATKPGPG</sequence>
<dbReference type="SUPFAM" id="SSF53335">
    <property type="entry name" value="S-adenosyl-L-methionine-dependent methyltransferases"/>
    <property type="match status" value="1"/>
</dbReference>
<keyword evidence="2" id="KW-0472">Membrane</keyword>
<evidence type="ECO:0000256" key="1">
    <source>
        <dbReference type="SAM" id="MobiDB-lite"/>
    </source>
</evidence>
<dbReference type="Gene3D" id="3.40.50.150">
    <property type="entry name" value="Vaccinia Virus protein VP39"/>
    <property type="match status" value="1"/>
</dbReference>
<dbReference type="STRING" id="675864.SAMN04489747_1193"/>
<keyword evidence="4" id="KW-1185">Reference proteome</keyword>
<name>A0A1G6VNP2_9ACTN</name>
<keyword evidence="2" id="KW-1133">Transmembrane helix</keyword>
<proteinExistence type="predicted"/>
<evidence type="ECO:0000256" key="2">
    <source>
        <dbReference type="SAM" id="Phobius"/>
    </source>
</evidence>
<keyword evidence="3" id="KW-0808">Transferase</keyword>
<dbReference type="GO" id="GO:0008168">
    <property type="term" value="F:methyltransferase activity"/>
    <property type="evidence" value="ECO:0007669"/>
    <property type="project" value="UniProtKB-KW"/>
</dbReference>
<dbReference type="Proteomes" id="UP000198546">
    <property type="component" value="Chromosome i"/>
</dbReference>
<dbReference type="AlphaFoldDB" id="A0A1G6VNP2"/>
<protein>
    <submittedName>
        <fullName evidence="3">Ubiquinone/menaquinone biosynthesis C-methylase UbiE</fullName>
    </submittedName>
</protein>
<dbReference type="InterPro" id="IPR029063">
    <property type="entry name" value="SAM-dependent_MTases_sf"/>
</dbReference>
<accession>A0A1G6VNP2</accession>
<reference evidence="3 4" key="1">
    <citation type="submission" date="2016-10" db="EMBL/GenBank/DDBJ databases">
        <authorList>
            <person name="de Groot N.N."/>
        </authorList>
    </citation>
    <scope>NUCLEOTIDE SEQUENCE [LARGE SCALE GENOMIC DNA]</scope>
    <source>
        <strain evidence="3 4">MON 2.2</strain>
    </source>
</reference>
<feature type="compositionally biased region" description="Basic and acidic residues" evidence="1">
    <location>
        <begin position="15"/>
        <end position="28"/>
    </location>
</feature>
<dbReference type="PANTHER" id="PTHR43861:SF1">
    <property type="entry name" value="TRANS-ACONITATE 2-METHYLTRANSFERASE"/>
    <property type="match status" value="1"/>
</dbReference>
<organism evidence="3 4">
    <name type="scientific">Auraticoccus monumenti</name>
    <dbReference type="NCBI Taxonomy" id="675864"/>
    <lineage>
        <taxon>Bacteria</taxon>
        <taxon>Bacillati</taxon>
        <taxon>Actinomycetota</taxon>
        <taxon>Actinomycetes</taxon>
        <taxon>Propionibacteriales</taxon>
        <taxon>Propionibacteriaceae</taxon>
        <taxon>Auraticoccus</taxon>
    </lineage>
</organism>
<dbReference type="EMBL" id="LT629688">
    <property type="protein sequence ID" value="SDD54446.1"/>
    <property type="molecule type" value="Genomic_DNA"/>
</dbReference>
<evidence type="ECO:0000313" key="3">
    <source>
        <dbReference type="EMBL" id="SDD54446.1"/>
    </source>
</evidence>
<dbReference type="Pfam" id="PF01209">
    <property type="entry name" value="Ubie_methyltran"/>
    <property type="match status" value="1"/>
</dbReference>
<feature type="region of interest" description="Disordered" evidence="1">
    <location>
        <begin position="1"/>
        <end position="28"/>
    </location>
</feature>
<feature type="compositionally biased region" description="Polar residues" evidence="1">
    <location>
        <begin position="1"/>
        <end position="14"/>
    </location>
</feature>
<evidence type="ECO:0000313" key="4">
    <source>
        <dbReference type="Proteomes" id="UP000198546"/>
    </source>
</evidence>
<dbReference type="GO" id="GO:0032259">
    <property type="term" value="P:methylation"/>
    <property type="evidence" value="ECO:0007669"/>
    <property type="project" value="UniProtKB-KW"/>
</dbReference>
<dbReference type="PANTHER" id="PTHR43861">
    <property type="entry name" value="TRANS-ACONITATE 2-METHYLTRANSFERASE-RELATED"/>
    <property type="match status" value="1"/>
</dbReference>
<feature type="transmembrane region" description="Helical" evidence="2">
    <location>
        <begin position="193"/>
        <end position="211"/>
    </location>
</feature>
<keyword evidence="3" id="KW-0830">Ubiquinone</keyword>